<dbReference type="AlphaFoldDB" id="A0A239JEE9"/>
<protein>
    <submittedName>
        <fullName evidence="2">PLD-like domain-containing protein</fullName>
    </submittedName>
</protein>
<dbReference type="Proteomes" id="UP000198304">
    <property type="component" value="Unassembled WGS sequence"/>
</dbReference>
<dbReference type="GO" id="GO:0003824">
    <property type="term" value="F:catalytic activity"/>
    <property type="evidence" value="ECO:0007669"/>
    <property type="project" value="InterPro"/>
</dbReference>
<dbReference type="PROSITE" id="PS50035">
    <property type="entry name" value="PLD"/>
    <property type="match status" value="1"/>
</dbReference>
<name>A0A239JEE9_9FIRM</name>
<accession>A0A239JEE9</accession>
<organism evidence="2 3">
    <name type="scientific">Anaerovirgula multivorans</name>
    <dbReference type="NCBI Taxonomy" id="312168"/>
    <lineage>
        <taxon>Bacteria</taxon>
        <taxon>Bacillati</taxon>
        <taxon>Bacillota</taxon>
        <taxon>Clostridia</taxon>
        <taxon>Peptostreptococcales</taxon>
        <taxon>Natronincolaceae</taxon>
        <taxon>Anaerovirgula</taxon>
    </lineage>
</organism>
<dbReference type="EMBL" id="FZOJ01000035">
    <property type="protein sequence ID" value="SNT03982.1"/>
    <property type="molecule type" value="Genomic_DNA"/>
</dbReference>
<gene>
    <name evidence="2" type="ORF">SAMN05446037_10351</name>
</gene>
<keyword evidence="3" id="KW-1185">Reference proteome</keyword>
<dbReference type="Gene3D" id="3.30.870.10">
    <property type="entry name" value="Endonuclease Chain A"/>
    <property type="match status" value="1"/>
</dbReference>
<reference evidence="2 3" key="1">
    <citation type="submission" date="2017-06" db="EMBL/GenBank/DDBJ databases">
        <authorList>
            <person name="Kim H.J."/>
            <person name="Triplett B.A."/>
        </authorList>
    </citation>
    <scope>NUCLEOTIDE SEQUENCE [LARGE SCALE GENOMIC DNA]</scope>
    <source>
        <strain evidence="2 3">SCA</strain>
    </source>
</reference>
<evidence type="ECO:0000313" key="3">
    <source>
        <dbReference type="Proteomes" id="UP000198304"/>
    </source>
</evidence>
<evidence type="ECO:0000259" key="1">
    <source>
        <dbReference type="PROSITE" id="PS50035"/>
    </source>
</evidence>
<dbReference type="InterPro" id="IPR027417">
    <property type="entry name" value="P-loop_NTPase"/>
</dbReference>
<dbReference type="InterPro" id="IPR001736">
    <property type="entry name" value="PLipase_D/transphosphatidylase"/>
</dbReference>
<proteinExistence type="predicted"/>
<dbReference type="GO" id="GO:0006793">
    <property type="term" value="P:phosphorus metabolic process"/>
    <property type="evidence" value="ECO:0007669"/>
    <property type="project" value="UniProtKB-ARBA"/>
</dbReference>
<sequence length="255" mass="29669">MLNVAFTRSKQQLFIVGNYSVLENCESTNYLYKAGEFVKDHGTLFSIYESDSLDKLTDVQYNSFIELMNQLSSRANTKFEKIFRPYLNDVNILEDKYHYLLLMSLFENADSSVSVVCPWVTKSVIKDEFIENIKNFKAAKKDYNIVFGYKNSKDTLNSDEEISSIIKRDNQFAYGKNLELEMKQLVHLKEVMGENLIYRPPLHTKALIVDNEYLLIGSHNWLSKQGQKKGDREEMTVIIQDEGMIEYILKKYGIV</sequence>
<dbReference type="Pfam" id="PF13091">
    <property type="entry name" value="PLDc_2"/>
    <property type="match status" value="1"/>
</dbReference>
<dbReference type="SUPFAM" id="SSF56024">
    <property type="entry name" value="Phospholipase D/nuclease"/>
    <property type="match status" value="1"/>
</dbReference>
<dbReference type="Gene3D" id="3.40.50.300">
    <property type="entry name" value="P-loop containing nucleotide triphosphate hydrolases"/>
    <property type="match status" value="1"/>
</dbReference>
<dbReference type="InterPro" id="IPR025202">
    <property type="entry name" value="PLD-like_dom"/>
</dbReference>
<evidence type="ECO:0000313" key="2">
    <source>
        <dbReference type="EMBL" id="SNT03982.1"/>
    </source>
</evidence>
<feature type="domain" description="PLD phosphodiesterase" evidence="1">
    <location>
        <begin position="198"/>
        <end position="225"/>
    </location>
</feature>